<name>A0A0K8J308_9FIRM</name>
<dbReference type="AlphaFoldDB" id="A0A0K8J308"/>
<dbReference type="Pfam" id="PF00005">
    <property type="entry name" value="ABC_tran"/>
    <property type="match status" value="1"/>
</dbReference>
<protein>
    <recommendedName>
        <fullName evidence="4">ABC transporter domain-containing protein</fullName>
    </recommendedName>
</protein>
<dbReference type="GO" id="GO:0005886">
    <property type="term" value="C:plasma membrane"/>
    <property type="evidence" value="ECO:0007669"/>
    <property type="project" value="TreeGrafter"/>
</dbReference>
<keyword evidence="1" id="KW-0813">Transport</keyword>
<dbReference type="InterPro" id="IPR003593">
    <property type="entry name" value="AAA+_ATPase"/>
</dbReference>
<dbReference type="SUPFAM" id="SSF52540">
    <property type="entry name" value="P-loop containing nucleoside triphosphate hydrolases"/>
    <property type="match status" value="1"/>
</dbReference>
<keyword evidence="3" id="KW-0067">ATP-binding</keyword>
<dbReference type="GO" id="GO:0005524">
    <property type="term" value="F:ATP binding"/>
    <property type="evidence" value="ECO:0007669"/>
    <property type="project" value="UniProtKB-KW"/>
</dbReference>
<dbReference type="Gene3D" id="3.40.50.300">
    <property type="entry name" value="P-loop containing nucleotide triphosphate hydrolases"/>
    <property type="match status" value="1"/>
</dbReference>
<evidence type="ECO:0000313" key="5">
    <source>
        <dbReference type="EMBL" id="CUH92026.1"/>
    </source>
</evidence>
<dbReference type="GO" id="GO:0016887">
    <property type="term" value="F:ATP hydrolysis activity"/>
    <property type="evidence" value="ECO:0007669"/>
    <property type="project" value="InterPro"/>
</dbReference>
<reference evidence="6" key="1">
    <citation type="submission" date="2015-09" db="EMBL/GenBank/DDBJ databases">
        <authorList>
            <person name="Wibberg D."/>
        </authorList>
    </citation>
    <scope>NUCLEOTIDE SEQUENCE [LARGE SCALE GENOMIC DNA]</scope>
    <source>
        <strain evidence="6">SD1D</strain>
    </source>
</reference>
<dbReference type="PANTHER" id="PTHR24220:SF86">
    <property type="entry name" value="ABC TRANSPORTER ABCH.1"/>
    <property type="match status" value="1"/>
</dbReference>
<dbReference type="InterPro" id="IPR027417">
    <property type="entry name" value="P-loop_NTPase"/>
</dbReference>
<dbReference type="PROSITE" id="PS50893">
    <property type="entry name" value="ABC_TRANSPORTER_2"/>
    <property type="match status" value="1"/>
</dbReference>
<dbReference type="InterPro" id="IPR017871">
    <property type="entry name" value="ABC_transporter-like_CS"/>
</dbReference>
<dbReference type="InterPro" id="IPR017911">
    <property type="entry name" value="MacB-like_ATP-bd"/>
</dbReference>
<dbReference type="SMART" id="SM00382">
    <property type="entry name" value="AAA"/>
    <property type="match status" value="1"/>
</dbReference>
<sequence>MSLIRLNNISKKYGKQVVLSNFNLEVEKGEFIGIKGESGKGKSTLLNIIGLLEDCEGNIFFEEKCISSNDTKKVQKLLRNRIGYLFQNFALIDDLSVYDNLKIVLKKSSKKEKMILIQQALEKVGLKDVINKKIYQLSGGEQQRVSVARLILQESDIILADEPTGSLDRKNALIIIKLLEKFHSEGKTIIMVSHDENLFKNCSRIINL</sequence>
<dbReference type="PROSITE" id="PS00211">
    <property type="entry name" value="ABC_TRANSPORTER_1"/>
    <property type="match status" value="1"/>
</dbReference>
<keyword evidence="2" id="KW-0547">Nucleotide-binding</keyword>
<dbReference type="GO" id="GO:0022857">
    <property type="term" value="F:transmembrane transporter activity"/>
    <property type="evidence" value="ECO:0007669"/>
    <property type="project" value="TreeGrafter"/>
</dbReference>
<feature type="domain" description="ABC transporter" evidence="4">
    <location>
        <begin position="4"/>
        <end position="208"/>
    </location>
</feature>
<evidence type="ECO:0000256" key="2">
    <source>
        <dbReference type="ARBA" id="ARBA00022741"/>
    </source>
</evidence>
<accession>A0A0K8J308</accession>
<dbReference type="KEGG" id="hsd:SD1D_0474"/>
<organism evidence="5 6">
    <name type="scientific">Herbinix luporum</name>
    <dbReference type="NCBI Taxonomy" id="1679721"/>
    <lineage>
        <taxon>Bacteria</taxon>
        <taxon>Bacillati</taxon>
        <taxon>Bacillota</taxon>
        <taxon>Clostridia</taxon>
        <taxon>Lachnospirales</taxon>
        <taxon>Lachnospiraceae</taxon>
        <taxon>Herbinix</taxon>
    </lineage>
</organism>
<evidence type="ECO:0000256" key="3">
    <source>
        <dbReference type="ARBA" id="ARBA00022840"/>
    </source>
</evidence>
<keyword evidence="6" id="KW-1185">Reference proteome</keyword>
<dbReference type="Proteomes" id="UP000196053">
    <property type="component" value="Chromosome I"/>
</dbReference>
<evidence type="ECO:0000256" key="1">
    <source>
        <dbReference type="ARBA" id="ARBA00022448"/>
    </source>
</evidence>
<dbReference type="OrthoDB" id="9802264at2"/>
<dbReference type="InterPro" id="IPR015854">
    <property type="entry name" value="ABC_transpr_LolD-like"/>
</dbReference>
<dbReference type="CDD" id="cd03255">
    <property type="entry name" value="ABC_MJ0796_LolCDE_FtsE"/>
    <property type="match status" value="1"/>
</dbReference>
<proteinExistence type="predicted"/>
<gene>
    <name evidence="5" type="ORF">SD1D_0474</name>
</gene>
<evidence type="ECO:0000313" key="6">
    <source>
        <dbReference type="Proteomes" id="UP000196053"/>
    </source>
</evidence>
<dbReference type="RefSeq" id="WP_058257436.1">
    <property type="nucleotide sequence ID" value="NZ_DUPS01000021.1"/>
</dbReference>
<dbReference type="EMBL" id="LN879430">
    <property type="protein sequence ID" value="CUH92026.1"/>
    <property type="molecule type" value="Genomic_DNA"/>
</dbReference>
<dbReference type="PANTHER" id="PTHR24220">
    <property type="entry name" value="IMPORT ATP-BINDING PROTEIN"/>
    <property type="match status" value="1"/>
</dbReference>
<dbReference type="InterPro" id="IPR003439">
    <property type="entry name" value="ABC_transporter-like_ATP-bd"/>
</dbReference>
<evidence type="ECO:0000259" key="4">
    <source>
        <dbReference type="PROSITE" id="PS50893"/>
    </source>
</evidence>